<dbReference type="PIRSF" id="PIRSF001439">
    <property type="entry name" value="CryM"/>
    <property type="match status" value="1"/>
</dbReference>
<dbReference type="Pfam" id="PF02423">
    <property type="entry name" value="OCD_Mu_crystall"/>
    <property type="match status" value="1"/>
</dbReference>
<dbReference type="AlphaFoldDB" id="A0A7X3SMV8"/>
<reference evidence="2 3" key="1">
    <citation type="submission" date="2019-12" db="EMBL/GenBank/DDBJ databases">
        <authorList>
            <person name="Yuan C.-G."/>
        </authorList>
    </citation>
    <scope>NUCLEOTIDE SEQUENCE [LARGE SCALE GENOMIC DNA]</scope>
    <source>
        <strain evidence="2 3">KCTC 23863</strain>
    </source>
</reference>
<evidence type="ECO:0000313" key="3">
    <source>
        <dbReference type="Proteomes" id="UP000436483"/>
    </source>
</evidence>
<gene>
    <name evidence="2" type="ORF">GR328_03580</name>
</gene>
<evidence type="ECO:0000256" key="1">
    <source>
        <dbReference type="ARBA" id="ARBA00008903"/>
    </source>
</evidence>
<dbReference type="RefSeq" id="WP_160883153.1">
    <property type="nucleotide sequence ID" value="NZ_WURB01000002.1"/>
</dbReference>
<comment type="similarity">
    <text evidence="1">Belongs to the ornithine cyclodeaminase/mu-crystallin family.</text>
</comment>
<dbReference type="PANTHER" id="PTHR13812:SF19">
    <property type="entry name" value="KETIMINE REDUCTASE MU-CRYSTALLIN"/>
    <property type="match status" value="1"/>
</dbReference>
<dbReference type="Proteomes" id="UP000436483">
    <property type="component" value="Unassembled WGS sequence"/>
</dbReference>
<dbReference type="InterPro" id="IPR036291">
    <property type="entry name" value="NAD(P)-bd_dom_sf"/>
</dbReference>
<accession>A0A7X3SMV8</accession>
<dbReference type="OrthoDB" id="9785971at2"/>
<keyword evidence="3" id="KW-1185">Reference proteome</keyword>
<reference evidence="2 3" key="2">
    <citation type="submission" date="2020-01" db="EMBL/GenBank/DDBJ databases">
        <title>Microvirga sp. nov., an arsenate reduction bacterium isolated from Tibet hotspring sediments.</title>
        <authorList>
            <person name="Xian W.-D."/>
            <person name="Li W.-J."/>
        </authorList>
    </citation>
    <scope>NUCLEOTIDE SEQUENCE [LARGE SCALE GENOMIC DNA]</scope>
    <source>
        <strain evidence="2 3">KCTC 23863</strain>
    </source>
</reference>
<dbReference type="PANTHER" id="PTHR13812">
    <property type="entry name" value="KETIMINE REDUCTASE MU-CRYSTALLIN"/>
    <property type="match status" value="1"/>
</dbReference>
<dbReference type="GO" id="GO:0016491">
    <property type="term" value="F:oxidoreductase activity"/>
    <property type="evidence" value="ECO:0007669"/>
    <property type="project" value="UniProtKB-ARBA"/>
</dbReference>
<name>A0A7X3SMV8_9HYPH</name>
<dbReference type="EMBL" id="WURB01000002">
    <property type="protein sequence ID" value="MXQ10548.1"/>
    <property type="molecule type" value="Genomic_DNA"/>
</dbReference>
<sequence>MLDWSDAIEAMRLGLQKAKPKIARLALDQPREGGHPDMLLAVPAWQKREALGVKIVTSFPGNVEVYGQPTVNALYLVFDPLTGQPKAVMDGESLIFRKTASDSALGASYLASPSAERLLMVGAGALAPYVIDALLSVRPSLRDIRVWNRTPERAAALAAKLRAAGRQAEAVHDLDAALPHADIVVAATMASVPLIKGELVAPGAHINLIGSFTPEMREGDDELLRRACIFVDDYSCLERSGEFIEPLRTGVISRSEIHGDLFALCRGEIVPTLGSAPTLFKNGGGGHLDLFLASHVLRRLAPQDGF</sequence>
<dbReference type="Gene3D" id="3.30.1780.10">
    <property type="entry name" value="ornithine cyclodeaminase, domain 1"/>
    <property type="match status" value="1"/>
</dbReference>
<evidence type="ECO:0000313" key="2">
    <source>
        <dbReference type="EMBL" id="MXQ10548.1"/>
    </source>
</evidence>
<dbReference type="GO" id="GO:0019752">
    <property type="term" value="P:carboxylic acid metabolic process"/>
    <property type="evidence" value="ECO:0007669"/>
    <property type="project" value="UniProtKB-ARBA"/>
</dbReference>
<proteinExistence type="inferred from homology"/>
<dbReference type="InterPro" id="IPR003462">
    <property type="entry name" value="ODC_Mu_crystall"/>
</dbReference>
<dbReference type="GO" id="GO:0005737">
    <property type="term" value="C:cytoplasm"/>
    <property type="evidence" value="ECO:0007669"/>
    <property type="project" value="TreeGrafter"/>
</dbReference>
<dbReference type="Gene3D" id="3.40.50.720">
    <property type="entry name" value="NAD(P)-binding Rossmann-like Domain"/>
    <property type="match status" value="1"/>
</dbReference>
<dbReference type="SUPFAM" id="SSF51735">
    <property type="entry name" value="NAD(P)-binding Rossmann-fold domains"/>
    <property type="match status" value="1"/>
</dbReference>
<dbReference type="InterPro" id="IPR023401">
    <property type="entry name" value="ODC_N"/>
</dbReference>
<organism evidence="2 3">
    <name type="scientific">Microvirga makkahensis</name>
    <dbReference type="NCBI Taxonomy" id="1128670"/>
    <lineage>
        <taxon>Bacteria</taxon>
        <taxon>Pseudomonadati</taxon>
        <taxon>Pseudomonadota</taxon>
        <taxon>Alphaproteobacteria</taxon>
        <taxon>Hyphomicrobiales</taxon>
        <taxon>Methylobacteriaceae</taxon>
        <taxon>Microvirga</taxon>
    </lineage>
</organism>
<dbReference type="FunFam" id="3.40.50.720:FF:000311">
    <property type="entry name" value="Ornithine cyclodeaminase"/>
    <property type="match status" value="1"/>
</dbReference>
<comment type="caution">
    <text evidence="2">The sequence shown here is derived from an EMBL/GenBank/DDBJ whole genome shotgun (WGS) entry which is preliminary data.</text>
</comment>
<protein>
    <submittedName>
        <fullName evidence="2">Ornithine cyclodeaminase</fullName>
    </submittedName>
</protein>